<proteinExistence type="predicted"/>
<dbReference type="OrthoDB" id="4304666at2"/>
<evidence type="ECO:0008006" key="3">
    <source>
        <dbReference type="Google" id="ProtNLM"/>
    </source>
</evidence>
<accession>A0A2U1ZWX5</accession>
<dbReference type="EMBL" id="PYHR01000002">
    <property type="protein sequence ID" value="PWD51497.1"/>
    <property type="molecule type" value="Genomic_DNA"/>
</dbReference>
<reference evidence="1 2" key="1">
    <citation type="submission" date="2018-03" db="EMBL/GenBank/DDBJ databases">
        <title>Genome assembly of novel Miniimonas species PCH200.</title>
        <authorList>
            <person name="Thakur V."/>
            <person name="Kumar V."/>
            <person name="Singh D."/>
        </authorList>
    </citation>
    <scope>NUCLEOTIDE SEQUENCE [LARGE SCALE GENOMIC DNA]</scope>
    <source>
        <strain evidence="1 2">PCH200</strain>
    </source>
</reference>
<evidence type="ECO:0000313" key="2">
    <source>
        <dbReference type="Proteomes" id="UP000245166"/>
    </source>
</evidence>
<dbReference type="RefSeq" id="WP_109229878.1">
    <property type="nucleotide sequence ID" value="NZ_PYHR01000002.1"/>
</dbReference>
<name>A0A2U1ZWX5_9MICO</name>
<evidence type="ECO:0000313" key="1">
    <source>
        <dbReference type="EMBL" id="PWD51497.1"/>
    </source>
</evidence>
<dbReference type="AlphaFoldDB" id="A0A2U1ZWX5"/>
<comment type="caution">
    <text evidence="1">The sequence shown here is derived from an EMBL/GenBank/DDBJ whole genome shotgun (WGS) entry which is preliminary data.</text>
</comment>
<organism evidence="1 2">
    <name type="scientific">Serinibacter arcticus</name>
    <dbReference type="NCBI Taxonomy" id="1655435"/>
    <lineage>
        <taxon>Bacteria</taxon>
        <taxon>Bacillati</taxon>
        <taxon>Actinomycetota</taxon>
        <taxon>Actinomycetes</taxon>
        <taxon>Micrococcales</taxon>
        <taxon>Beutenbergiaceae</taxon>
        <taxon>Serinibacter</taxon>
    </lineage>
</organism>
<dbReference type="Proteomes" id="UP000245166">
    <property type="component" value="Unassembled WGS sequence"/>
</dbReference>
<sequence length="324" mass="34781">MTEPLAVVVRNDTLHLGPVNVHFRRTVRIPEKGLHHLPPSLGSFPLRRVQDYPDTVPADWLARGGVMLPIRQREAMWLDLGGAEPAALQVALGKVCAVSGAIWSATLTANPQNYVSLPRQPWLDGINSGEGSVRQFVATRLGLGATVEGQVTGEETVGGFQLRAVGLTAQALEVWKAQEVASPQIRGAAGVHAMAGAPLGMGVGAGGTMRQEIYRDSRPLDDYDAERSSRVFVHLCSAEQWTAITGEAPPPSPIDRETYVHLNLPWFDYFDDDGEDLAPSDTLATVKTVGDVLELDEPAFTPTKPATVVVLKDQGGDAVAPGEW</sequence>
<keyword evidence="2" id="KW-1185">Reference proteome</keyword>
<protein>
    <recommendedName>
        <fullName evidence="3">Integral membrane protein</fullName>
    </recommendedName>
</protein>
<gene>
    <name evidence="1" type="ORF">C8046_13360</name>
</gene>